<reference evidence="1 2" key="1">
    <citation type="submission" date="2016-10" db="EMBL/GenBank/DDBJ databases">
        <authorList>
            <person name="Varghese N."/>
            <person name="Submissions S."/>
        </authorList>
    </citation>
    <scope>NUCLEOTIDE SEQUENCE [LARGE SCALE GENOMIC DNA]</scope>
    <source>
        <strain evidence="1 2">DSM 13796</strain>
    </source>
</reference>
<gene>
    <name evidence="1" type="ORF">SAMN02745910_02103</name>
</gene>
<evidence type="ECO:0000313" key="2">
    <source>
        <dbReference type="Proteomes" id="UP000182762"/>
    </source>
</evidence>
<protein>
    <submittedName>
        <fullName evidence="1">Uncharacterized protein</fullName>
    </submittedName>
</protein>
<sequence>MLMEKLKKKIEIPLEEEIEAHRFRTFHTILALNEKKELAHNDWEKVHTVIIIMNIDCVI</sequence>
<accession>A0A1I5ZID3</accession>
<organism evidence="1 2">
    <name type="scientific">Priestia endophytica DSM 13796</name>
    <dbReference type="NCBI Taxonomy" id="1121089"/>
    <lineage>
        <taxon>Bacteria</taxon>
        <taxon>Bacillati</taxon>
        <taxon>Bacillota</taxon>
        <taxon>Bacilli</taxon>
        <taxon>Bacillales</taxon>
        <taxon>Bacillaceae</taxon>
        <taxon>Priestia</taxon>
    </lineage>
</organism>
<evidence type="ECO:0000313" key="1">
    <source>
        <dbReference type="EMBL" id="SFQ56191.1"/>
    </source>
</evidence>
<comment type="caution">
    <text evidence="1">The sequence shown here is derived from an EMBL/GenBank/DDBJ whole genome shotgun (WGS) entry which is preliminary data.</text>
</comment>
<dbReference type="EMBL" id="FOXX01000004">
    <property type="protein sequence ID" value="SFQ56191.1"/>
    <property type="molecule type" value="Genomic_DNA"/>
</dbReference>
<name>A0A1I5ZID3_9BACI</name>
<dbReference type="GeneID" id="93710768"/>
<dbReference type="RefSeq" id="WP_061804214.1">
    <property type="nucleotide sequence ID" value="NZ_FOXX01000004.1"/>
</dbReference>
<proteinExistence type="predicted"/>
<dbReference type="Proteomes" id="UP000182762">
    <property type="component" value="Unassembled WGS sequence"/>
</dbReference>
<keyword evidence="2" id="KW-1185">Reference proteome</keyword>